<organism evidence="2 3">
    <name type="scientific">Bombardia bombarda</name>
    <dbReference type="NCBI Taxonomy" id="252184"/>
    <lineage>
        <taxon>Eukaryota</taxon>
        <taxon>Fungi</taxon>
        <taxon>Dikarya</taxon>
        <taxon>Ascomycota</taxon>
        <taxon>Pezizomycotina</taxon>
        <taxon>Sordariomycetes</taxon>
        <taxon>Sordariomycetidae</taxon>
        <taxon>Sordariales</taxon>
        <taxon>Lasiosphaeriaceae</taxon>
        <taxon>Bombardia</taxon>
    </lineage>
</organism>
<dbReference type="EMBL" id="JAULSR010000006">
    <property type="protein sequence ID" value="KAK0615872.1"/>
    <property type="molecule type" value="Genomic_DNA"/>
</dbReference>
<evidence type="ECO:0000313" key="3">
    <source>
        <dbReference type="Proteomes" id="UP001174934"/>
    </source>
</evidence>
<sequence length="134" mass="14795">MAVVRDQRASNVGIVVVVVDGCTAAFRKVHPVLSHALEAAWHDSQCRRLNQVQLAGDATSRPRRVGFCVCAVVVSPYLWVPIVGESVRTVRWTVEIWPWPPMGSNKLCERPTPNPWARLPEQSSNGPDQQIAGC</sequence>
<evidence type="ECO:0000256" key="1">
    <source>
        <dbReference type="SAM" id="MobiDB-lite"/>
    </source>
</evidence>
<dbReference type="AlphaFoldDB" id="A0AA39WI76"/>
<proteinExistence type="predicted"/>
<keyword evidence="3" id="KW-1185">Reference proteome</keyword>
<accession>A0AA39WI76</accession>
<feature type="region of interest" description="Disordered" evidence="1">
    <location>
        <begin position="110"/>
        <end position="134"/>
    </location>
</feature>
<protein>
    <submittedName>
        <fullName evidence="2">Uncharacterized protein</fullName>
    </submittedName>
</protein>
<reference evidence="2" key="1">
    <citation type="submission" date="2023-06" db="EMBL/GenBank/DDBJ databases">
        <title>Genome-scale phylogeny and comparative genomics of the fungal order Sordariales.</title>
        <authorList>
            <consortium name="Lawrence Berkeley National Laboratory"/>
            <person name="Hensen N."/>
            <person name="Bonometti L."/>
            <person name="Westerberg I."/>
            <person name="Brannstrom I.O."/>
            <person name="Guillou S."/>
            <person name="Cros-Aarteil S."/>
            <person name="Calhoun S."/>
            <person name="Haridas S."/>
            <person name="Kuo A."/>
            <person name="Mondo S."/>
            <person name="Pangilinan J."/>
            <person name="Riley R."/>
            <person name="LaButti K."/>
            <person name="Andreopoulos B."/>
            <person name="Lipzen A."/>
            <person name="Chen C."/>
            <person name="Yanf M."/>
            <person name="Daum C."/>
            <person name="Ng V."/>
            <person name="Clum A."/>
            <person name="Steindorff A."/>
            <person name="Ohm R."/>
            <person name="Martin F."/>
            <person name="Silar P."/>
            <person name="Natvig D."/>
            <person name="Lalanne C."/>
            <person name="Gautier V."/>
            <person name="Ament-velasquez S.L."/>
            <person name="Kruys A."/>
            <person name="Hutchinson M.I."/>
            <person name="Powell A.J."/>
            <person name="Barry K."/>
            <person name="Miller A.N."/>
            <person name="Grigoriev I.V."/>
            <person name="Debuchy R."/>
            <person name="Gladieux P."/>
            <person name="Thoren M.H."/>
            <person name="Johannesson H."/>
        </authorList>
    </citation>
    <scope>NUCLEOTIDE SEQUENCE</scope>
    <source>
        <strain evidence="2">SMH3391-2</strain>
    </source>
</reference>
<name>A0AA39WI76_9PEZI</name>
<evidence type="ECO:0000313" key="2">
    <source>
        <dbReference type="EMBL" id="KAK0615872.1"/>
    </source>
</evidence>
<comment type="caution">
    <text evidence="2">The sequence shown here is derived from an EMBL/GenBank/DDBJ whole genome shotgun (WGS) entry which is preliminary data.</text>
</comment>
<gene>
    <name evidence="2" type="ORF">B0T17DRAFT_510437</name>
</gene>
<dbReference type="Proteomes" id="UP001174934">
    <property type="component" value="Unassembled WGS sequence"/>
</dbReference>